<dbReference type="InterPro" id="IPR000917">
    <property type="entry name" value="Sulfatase_N"/>
</dbReference>
<dbReference type="InterPro" id="IPR052701">
    <property type="entry name" value="GAG_Ulvan_Degrading_Sulfatases"/>
</dbReference>
<dbReference type="RefSeq" id="WP_092539201.1">
    <property type="nucleotide sequence ID" value="NZ_FNKQ01000006.1"/>
</dbReference>
<evidence type="ECO:0000313" key="3">
    <source>
        <dbReference type="EMBL" id="RDI69698.1"/>
    </source>
</evidence>
<keyword evidence="6" id="KW-1185">Reference proteome</keyword>
<dbReference type="EMBL" id="FNKQ01000006">
    <property type="protein sequence ID" value="SDR13452.1"/>
    <property type="molecule type" value="Genomic_DNA"/>
</dbReference>
<dbReference type="CDD" id="cd16148">
    <property type="entry name" value="sulfatase_like"/>
    <property type="match status" value="1"/>
</dbReference>
<protein>
    <submittedName>
        <fullName evidence="3 4">Sulfatase</fullName>
    </submittedName>
</protein>
<reference evidence="3 6" key="3">
    <citation type="submission" date="2018-07" db="EMBL/GenBank/DDBJ databases">
        <title>Genome sequence of extremly halophilic archaeon Halopelagius longus strain BC12-B1.</title>
        <authorList>
            <person name="Zhang X."/>
        </authorList>
    </citation>
    <scope>NUCLEOTIDE SEQUENCE [LARGE SCALE GENOMIC DNA]</scope>
    <source>
        <strain evidence="3 6">BC12-B1</strain>
    </source>
</reference>
<gene>
    <name evidence="3" type="ORF">DWB78_18175</name>
    <name evidence="4" type="ORF">SAMN05216278_3719</name>
</gene>
<evidence type="ECO:0000313" key="4">
    <source>
        <dbReference type="EMBL" id="SDR13452.1"/>
    </source>
</evidence>
<dbReference type="AlphaFoldDB" id="A0A1H1GJN5"/>
<dbReference type="PANTHER" id="PTHR43751:SF3">
    <property type="entry name" value="SULFATASE N-TERMINAL DOMAIN-CONTAINING PROTEIN"/>
    <property type="match status" value="1"/>
</dbReference>
<feature type="domain" description="Sulfatase N-terminal" evidence="2">
    <location>
        <begin position="5"/>
        <end position="351"/>
    </location>
</feature>
<reference evidence="4" key="1">
    <citation type="submission" date="2016-10" db="EMBL/GenBank/DDBJ databases">
        <authorList>
            <person name="de Groot N.N."/>
        </authorList>
    </citation>
    <scope>NUCLEOTIDE SEQUENCE [LARGE SCALE GENOMIC DNA]</scope>
    <source>
        <strain evidence="4">CGMCC 1.12397</strain>
    </source>
</reference>
<evidence type="ECO:0000313" key="6">
    <source>
        <dbReference type="Proteomes" id="UP000255421"/>
    </source>
</evidence>
<dbReference type="Proteomes" id="UP000255421">
    <property type="component" value="Unassembled WGS sequence"/>
</dbReference>
<name>A0A1H1GJN5_9EURY</name>
<dbReference type="InterPro" id="IPR017850">
    <property type="entry name" value="Alkaline_phosphatase_core_sf"/>
</dbReference>
<reference evidence="5" key="2">
    <citation type="submission" date="2016-10" db="EMBL/GenBank/DDBJ databases">
        <authorList>
            <person name="Varghese N."/>
            <person name="Submissions S."/>
        </authorList>
    </citation>
    <scope>NUCLEOTIDE SEQUENCE [LARGE SCALE GENOMIC DNA]</scope>
    <source>
        <strain evidence="5">CGMCC 1.12397</strain>
    </source>
</reference>
<evidence type="ECO:0000313" key="5">
    <source>
        <dbReference type="Proteomes" id="UP000199289"/>
    </source>
</evidence>
<dbReference type="EMBL" id="QQST01000004">
    <property type="protein sequence ID" value="RDI69698.1"/>
    <property type="molecule type" value="Genomic_DNA"/>
</dbReference>
<feature type="region of interest" description="Disordered" evidence="1">
    <location>
        <begin position="428"/>
        <end position="449"/>
    </location>
</feature>
<accession>A0A1H1GJN5</accession>
<dbReference type="Proteomes" id="UP000199289">
    <property type="component" value="Unassembled WGS sequence"/>
</dbReference>
<dbReference type="PANTHER" id="PTHR43751">
    <property type="entry name" value="SULFATASE"/>
    <property type="match status" value="1"/>
</dbReference>
<evidence type="ECO:0000259" key="2">
    <source>
        <dbReference type="Pfam" id="PF00884"/>
    </source>
</evidence>
<proteinExistence type="predicted"/>
<evidence type="ECO:0000256" key="1">
    <source>
        <dbReference type="SAM" id="MobiDB-lite"/>
    </source>
</evidence>
<dbReference type="SUPFAM" id="SSF53649">
    <property type="entry name" value="Alkaline phosphatase-like"/>
    <property type="match status" value="1"/>
</dbReference>
<dbReference type="OrthoDB" id="3164at2157"/>
<sequence>MPNSPNIVLIVMDTARSDFVDTAVNGREVTPFLSGLAERGGKFSEAYSASPWTLPSHASLFTGTYPSKHGAHAESKHLRDDIQTLAGTLSENGYETFGISNNIWVSDNFGFEAGFDTFVRNWQLLQFDNDVGGVGLTNQGRDKWFAVARTLIQGNPVANAVNAAYTKFRYSNYSPDDGAGRTNKRAEGLLSDHDGDDPFFLFINYLEPHLEYRPPKRFAERFLPEGVSYREANEVEQNAWKYVTEQAEISDSEFEILRALYAAETAYLDQRIGELAETIRERDEETVFVVVGDHGENLGDHGLMDHQYCLYDTLLHVPFVVGGGPFTDHGTDDRLVQLPDVAPTLLDVAGVEAPSFRSQSQGQSVLSPEFDRDTVIAEYLSPMPSRDAIEKRVGDPHDVIDSYLRSLRCIRRDGYKLVVGSDGEKELYDVESDPREQTDLSSERPKEVTRLETELDEWLDSFEQPDGVDTGEINDGVKDTLEQLGYIQ</sequence>
<dbReference type="Pfam" id="PF00884">
    <property type="entry name" value="Sulfatase"/>
    <property type="match status" value="1"/>
</dbReference>
<dbReference type="Gene3D" id="3.40.720.10">
    <property type="entry name" value="Alkaline Phosphatase, subunit A"/>
    <property type="match status" value="1"/>
</dbReference>
<organism evidence="4 5">
    <name type="scientific">Halopelagius longus</name>
    <dbReference type="NCBI Taxonomy" id="1236180"/>
    <lineage>
        <taxon>Archaea</taxon>
        <taxon>Methanobacteriati</taxon>
        <taxon>Methanobacteriota</taxon>
        <taxon>Stenosarchaea group</taxon>
        <taxon>Halobacteria</taxon>
        <taxon>Halobacteriales</taxon>
        <taxon>Haloferacaceae</taxon>
    </lineage>
</organism>